<reference evidence="1" key="1">
    <citation type="submission" date="2020-11" db="EMBL/GenBank/DDBJ databases">
        <authorList>
            <person name="Koelle M."/>
            <person name="Horta M.A.C."/>
            <person name="Nowrousian M."/>
            <person name="Ohm R.A."/>
            <person name="Benz P."/>
            <person name="Pilgard A."/>
        </authorList>
    </citation>
    <scope>NUCLEOTIDE SEQUENCE</scope>
    <source>
        <strain evidence="1">FPRL280</strain>
    </source>
</reference>
<gene>
    <name evidence="1" type="ORF">IEO21_02972</name>
</gene>
<name>A0A8H7P773_9APHY</name>
<reference evidence="1" key="2">
    <citation type="journal article" name="Front. Microbiol.">
        <title>Degradative Capacity of Two Strains of Rhodonia placenta: From Phenotype to Genotype.</title>
        <authorList>
            <person name="Kolle M."/>
            <person name="Horta M.A.C."/>
            <person name="Nowrousian M."/>
            <person name="Ohm R.A."/>
            <person name="Benz J.P."/>
            <person name="Pilgard A."/>
        </authorList>
    </citation>
    <scope>NUCLEOTIDE SEQUENCE</scope>
    <source>
        <strain evidence="1">FPRL280</strain>
    </source>
</reference>
<evidence type="ECO:0000313" key="1">
    <source>
        <dbReference type="EMBL" id="KAF9818130.1"/>
    </source>
</evidence>
<protein>
    <submittedName>
        <fullName evidence="1">Uncharacterized protein</fullName>
    </submittedName>
</protein>
<dbReference type="AlphaFoldDB" id="A0A8H7P773"/>
<evidence type="ECO:0000313" key="2">
    <source>
        <dbReference type="Proteomes" id="UP000639403"/>
    </source>
</evidence>
<dbReference type="EMBL" id="JADOXO010000033">
    <property type="protein sequence ID" value="KAF9818130.1"/>
    <property type="molecule type" value="Genomic_DNA"/>
</dbReference>
<sequence length="464" mass="50040">MPAWWTVMGPSQNLIGAQDRQKTYARSFGLCIALLPHEGGLGLNRLALAGVEPLDDDGELAEEDGVEEDVGTHYVTDADAGAEEVERGGGTRWWRGEGTGPDGKRMPYARHHPNLATVEYARPMGASSLYGRIFSDPPGSQLDWDGLRHRLSLVVGHAWQDRKTKIGISPAIGASTWPGRRPSSVLCLPTCSCRLSLPELDLTGLCVGTCPDHHPMPFRPLGMRRWAAHNEARKVRVVMSAPPGLTVLREGDSAVDVLRRRFHMGKEERCRRIVGEEGASSGSEGAIAEGSPYSGILFGTLILATDDPVHGLSIDSLHKKGEALACGLSARTGPLIRPAQIHHSCPVHSYTPTESFFECTASQGARKQGGPATQTDSVVSLLLVKSTNQLRCSLARTRAGGGARQGCRPFRSIRAGPFPPWLGRRLLAGLHGPFSERVHPLVAERCLAECRILGYGFASVTPVK</sequence>
<organism evidence="1 2">
    <name type="scientific">Rhodonia placenta</name>
    <dbReference type="NCBI Taxonomy" id="104341"/>
    <lineage>
        <taxon>Eukaryota</taxon>
        <taxon>Fungi</taxon>
        <taxon>Dikarya</taxon>
        <taxon>Basidiomycota</taxon>
        <taxon>Agaricomycotina</taxon>
        <taxon>Agaricomycetes</taxon>
        <taxon>Polyporales</taxon>
        <taxon>Adustoporiaceae</taxon>
        <taxon>Rhodonia</taxon>
    </lineage>
</organism>
<accession>A0A8H7P773</accession>
<proteinExistence type="predicted"/>
<dbReference type="Proteomes" id="UP000639403">
    <property type="component" value="Unassembled WGS sequence"/>
</dbReference>
<comment type="caution">
    <text evidence="1">The sequence shown here is derived from an EMBL/GenBank/DDBJ whole genome shotgun (WGS) entry which is preliminary data.</text>
</comment>